<protein>
    <submittedName>
        <fullName evidence="1">Uncharacterized protein</fullName>
    </submittedName>
</protein>
<proteinExistence type="predicted"/>
<organism evidence="1">
    <name type="scientific">marine sediment metagenome</name>
    <dbReference type="NCBI Taxonomy" id="412755"/>
    <lineage>
        <taxon>unclassified sequences</taxon>
        <taxon>metagenomes</taxon>
        <taxon>ecological metagenomes</taxon>
    </lineage>
</organism>
<dbReference type="AlphaFoldDB" id="X1QNW8"/>
<dbReference type="EMBL" id="BARV01033671">
    <property type="protein sequence ID" value="GAI52680.1"/>
    <property type="molecule type" value="Genomic_DNA"/>
</dbReference>
<name>X1QNW8_9ZZZZ</name>
<evidence type="ECO:0000313" key="1">
    <source>
        <dbReference type="EMBL" id="GAI52680.1"/>
    </source>
</evidence>
<sequence>MKLKIRMDKQNSRHVHCSIFSDENDCGIYALLGKLCMTRREYKVYTRILERAELSFLNFKFSFDNLEALEKVATEFKRREKEK</sequence>
<reference evidence="1" key="1">
    <citation type="journal article" date="2014" name="Front. Microbiol.">
        <title>High frequency of phylogenetically diverse reductive dehalogenase-homologous genes in deep subseafloor sedimentary metagenomes.</title>
        <authorList>
            <person name="Kawai M."/>
            <person name="Futagami T."/>
            <person name="Toyoda A."/>
            <person name="Takaki Y."/>
            <person name="Nishi S."/>
            <person name="Hori S."/>
            <person name="Arai W."/>
            <person name="Tsubouchi T."/>
            <person name="Morono Y."/>
            <person name="Uchiyama I."/>
            <person name="Ito T."/>
            <person name="Fujiyama A."/>
            <person name="Inagaki F."/>
            <person name="Takami H."/>
        </authorList>
    </citation>
    <scope>NUCLEOTIDE SEQUENCE</scope>
    <source>
        <strain evidence="1">Expedition CK06-06</strain>
    </source>
</reference>
<gene>
    <name evidence="1" type="ORF">S06H3_52882</name>
</gene>
<accession>X1QNW8</accession>
<comment type="caution">
    <text evidence="1">The sequence shown here is derived from an EMBL/GenBank/DDBJ whole genome shotgun (WGS) entry which is preliminary data.</text>
</comment>